<organism evidence="2">
    <name type="scientific">Mycolicibacterium mucogenicum DSM 44124</name>
    <dbReference type="NCBI Taxonomy" id="1226753"/>
    <lineage>
        <taxon>Bacteria</taxon>
        <taxon>Bacillati</taxon>
        <taxon>Actinomycetota</taxon>
        <taxon>Actinomycetes</taxon>
        <taxon>Mycobacteriales</taxon>
        <taxon>Mycobacteriaceae</taxon>
        <taxon>Mycolicibacterium</taxon>
    </lineage>
</organism>
<feature type="compositionally biased region" description="Low complexity" evidence="1">
    <location>
        <begin position="1"/>
        <end position="15"/>
    </location>
</feature>
<name>A0A8H2J9D5_MYCMU</name>
<feature type="region of interest" description="Disordered" evidence="1">
    <location>
        <begin position="1"/>
        <end position="25"/>
    </location>
</feature>
<reference evidence="2" key="1">
    <citation type="submission" date="2018-01" db="EMBL/GenBank/DDBJ databases">
        <title>Comparative genomics of Mycobacterium mucogenicum and Mycobacterium neoaurum clade members emphasizing tRNA and non-coding RNA.</title>
        <authorList>
            <person name="Behra P.R.K."/>
            <person name="Pettersson B.M.F."/>
            <person name="Das S."/>
            <person name="Dasgupta S."/>
            <person name="Kirsebom L.A."/>
        </authorList>
    </citation>
    <scope>NUCLEOTIDE SEQUENCE</scope>
    <source>
        <strain evidence="2">DSM 44124</strain>
    </source>
</reference>
<protein>
    <submittedName>
        <fullName evidence="2">Uncharacterized protein</fullName>
    </submittedName>
</protein>
<gene>
    <name evidence="2" type="ORF">C1S78_03850</name>
</gene>
<dbReference type="EMBL" id="POTL01000001">
    <property type="protein sequence ID" value="TLH51598.1"/>
    <property type="molecule type" value="Genomic_DNA"/>
</dbReference>
<evidence type="ECO:0000313" key="2">
    <source>
        <dbReference type="EMBL" id="TLH51598.1"/>
    </source>
</evidence>
<proteinExistence type="predicted"/>
<evidence type="ECO:0000256" key="1">
    <source>
        <dbReference type="SAM" id="MobiDB-lite"/>
    </source>
</evidence>
<sequence>MDSRRAAASMAKSAGGSDGTDGELPLDELIGVVTGFVAPVDAVPPDAVATADGADLAGGDAGESLFGGVEPPPIARGPSSWVVVEAGEDVEPAGLAE</sequence>
<comment type="caution">
    <text evidence="2">The sequence shown here is derived from an EMBL/GenBank/DDBJ whole genome shotgun (WGS) entry which is preliminary data.</text>
</comment>
<dbReference type="AlphaFoldDB" id="A0A8H2J9D5"/>
<accession>A0A8H2J9D5</accession>